<evidence type="ECO:0000256" key="1">
    <source>
        <dbReference type="ARBA" id="ARBA00004123"/>
    </source>
</evidence>
<proteinExistence type="predicted"/>
<reference evidence="7 9" key="1">
    <citation type="submission" date="2024-03" db="EMBL/GenBank/DDBJ databases">
        <title>The genome assembly and annotation of the cricket Gryllus longicercus Weissman &amp; Gray.</title>
        <authorList>
            <person name="Szrajer S."/>
            <person name="Gray D."/>
            <person name="Ylla G."/>
        </authorList>
    </citation>
    <scope>NUCLEOTIDE SEQUENCE [LARGE SCALE GENOMIC DNA]</scope>
    <source>
        <strain evidence="7">DAG 2021-001</strain>
        <tissue evidence="7">Whole body minus gut</tissue>
    </source>
</reference>
<evidence type="ECO:0000313" key="9">
    <source>
        <dbReference type="Proteomes" id="UP001378592"/>
    </source>
</evidence>
<evidence type="ECO:0000313" key="7">
    <source>
        <dbReference type="EMBL" id="KAK7793932.1"/>
    </source>
</evidence>
<feature type="compositionally biased region" description="Polar residues" evidence="5">
    <location>
        <begin position="2024"/>
        <end position="2045"/>
    </location>
</feature>
<comment type="caution">
    <text evidence="7">The sequence shown here is derived from an EMBL/GenBank/DDBJ whole genome shotgun (WGS) entry which is preliminary data.</text>
</comment>
<feature type="region of interest" description="Disordered" evidence="5">
    <location>
        <begin position="2016"/>
        <end position="2171"/>
    </location>
</feature>
<evidence type="ECO:0000259" key="6">
    <source>
        <dbReference type="Pfam" id="PF16755"/>
    </source>
</evidence>
<dbReference type="Proteomes" id="UP001378592">
    <property type="component" value="Unassembled WGS sequence"/>
</dbReference>
<feature type="compositionally biased region" description="Polar residues" evidence="5">
    <location>
        <begin position="1494"/>
        <end position="1504"/>
    </location>
</feature>
<feature type="region of interest" description="Disordered" evidence="5">
    <location>
        <begin position="1817"/>
        <end position="1850"/>
    </location>
</feature>
<feature type="region of interest" description="Disordered" evidence="5">
    <location>
        <begin position="1196"/>
        <end position="1223"/>
    </location>
</feature>
<evidence type="ECO:0000256" key="3">
    <source>
        <dbReference type="ARBA" id="ARBA00023242"/>
    </source>
</evidence>
<keyword evidence="2" id="KW-0813">Transport</keyword>
<feature type="compositionally biased region" description="Low complexity" evidence="5">
    <location>
        <begin position="1680"/>
        <end position="1693"/>
    </location>
</feature>
<feature type="region of interest" description="Disordered" evidence="5">
    <location>
        <begin position="436"/>
        <end position="463"/>
    </location>
</feature>
<name>A0AAN9VNZ7_9ORTH</name>
<dbReference type="GO" id="GO:0006405">
    <property type="term" value="P:RNA export from nucleus"/>
    <property type="evidence" value="ECO:0007669"/>
    <property type="project" value="TreeGrafter"/>
</dbReference>
<feature type="compositionally biased region" description="Polar residues" evidence="5">
    <location>
        <begin position="2106"/>
        <end position="2131"/>
    </location>
</feature>
<dbReference type="InterPro" id="IPR015943">
    <property type="entry name" value="WD40/YVTN_repeat-like_dom_sf"/>
</dbReference>
<feature type="region of interest" description="Disordered" evidence="5">
    <location>
        <begin position="590"/>
        <end position="639"/>
    </location>
</feature>
<dbReference type="GO" id="GO:0008139">
    <property type="term" value="F:nuclear localization sequence binding"/>
    <property type="evidence" value="ECO:0007669"/>
    <property type="project" value="TreeGrafter"/>
</dbReference>
<feature type="region of interest" description="Disordered" evidence="5">
    <location>
        <begin position="531"/>
        <end position="564"/>
    </location>
</feature>
<dbReference type="GO" id="GO:0005643">
    <property type="term" value="C:nuclear pore"/>
    <property type="evidence" value="ECO:0007669"/>
    <property type="project" value="TreeGrafter"/>
</dbReference>
<dbReference type="InterPro" id="IPR039462">
    <property type="entry name" value="Nup159/Nup146_N"/>
</dbReference>
<dbReference type="SUPFAM" id="SSF117289">
    <property type="entry name" value="Nucleoporin domain"/>
    <property type="match status" value="1"/>
</dbReference>
<organism evidence="7 9">
    <name type="scientific">Gryllus longicercus</name>
    <dbReference type="NCBI Taxonomy" id="2509291"/>
    <lineage>
        <taxon>Eukaryota</taxon>
        <taxon>Metazoa</taxon>
        <taxon>Ecdysozoa</taxon>
        <taxon>Arthropoda</taxon>
        <taxon>Hexapoda</taxon>
        <taxon>Insecta</taxon>
        <taxon>Pterygota</taxon>
        <taxon>Neoptera</taxon>
        <taxon>Polyneoptera</taxon>
        <taxon>Orthoptera</taxon>
        <taxon>Ensifera</taxon>
        <taxon>Gryllidea</taxon>
        <taxon>Grylloidea</taxon>
        <taxon>Gryllidae</taxon>
        <taxon>Gryllinae</taxon>
        <taxon>Gryllus</taxon>
    </lineage>
</organism>
<comment type="subcellular location">
    <subcellularLocation>
        <location evidence="1">Nucleus</location>
    </subcellularLocation>
</comment>
<keyword evidence="4" id="KW-0175">Coiled coil</keyword>
<dbReference type="GO" id="GO:0006606">
    <property type="term" value="P:protein import into nucleus"/>
    <property type="evidence" value="ECO:0007669"/>
    <property type="project" value="TreeGrafter"/>
</dbReference>
<dbReference type="SMART" id="SM00320">
    <property type="entry name" value="WD40"/>
    <property type="match status" value="2"/>
</dbReference>
<feature type="compositionally biased region" description="Polar residues" evidence="5">
    <location>
        <begin position="436"/>
        <end position="452"/>
    </location>
</feature>
<evidence type="ECO:0000313" key="8">
    <source>
        <dbReference type="EMBL" id="KAK7794318.1"/>
    </source>
</evidence>
<keyword evidence="3" id="KW-0539">Nucleus</keyword>
<dbReference type="InterPro" id="IPR026054">
    <property type="entry name" value="Nucleoporin"/>
</dbReference>
<feature type="compositionally biased region" description="Polar residues" evidence="5">
    <location>
        <begin position="1817"/>
        <end position="1839"/>
    </location>
</feature>
<dbReference type="InterPro" id="IPR001680">
    <property type="entry name" value="WD40_rpt"/>
</dbReference>
<accession>A0AAN9VNZ7</accession>
<feature type="domain" description="Nucleoporin Nup159/Nup146 N-terminal" evidence="6">
    <location>
        <begin position="100"/>
        <end position="394"/>
    </location>
</feature>
<dbReference type="PANTHER" id="PTHR23193:SF46">
    <property type="entry name" value="NUCLEAR PORE COMPLEX PROTEIN NUP214"/>
    <property type="match status" value="1"/>
</dbReference>
<feature type="compositionally biased region" description="Polar residues" evidence="5">
    <location>
        <begin position="2150"/>
        <end position="2171"/>
    </location>
</feature>
<feature type="region of interest" description="Disordered" evidence="5">
    <location>
        <begin position="1481"/>
        <end position="1510"/>
    </location>
</feature>
<dbReference type="Pfam" id="PF16755">
    <property type="entry name" value="Beta-prop_NUP159_NUP214"/>
    <property type="match status" value="1"/>
</dbReference>
<gene>
    <name evidence="8" type="ORF">R5R35_007698</name>
    <name evidence="7" type="ORF">R5R35_011861</name>
</gene>
<feature type="compositionally biased region" description="Low complexity" evidence="5">
    <location>
        <begin position="1199"/>
        <end position="1217"/>
    </location>
</feature>
<dbReference type="Gene3D" id="2.130.10.10">
    <property type="entry name" value="YVTN repeat-like/Quinoprotein amine dehydrogenase"/>
    <property type="match status" value="1"/>
</dbReference>
<dbReference type="EMBL" id="JAZDUA010000355">
    <property type="protein sequence ID" value="KAK7793932.1"/>
    <property type="molecule type" value="Genomic_DNA"/>
</dbReference>
<feature type="compositionally biased region" description="Polar residues" evidence="5">
    <location>
        <begin position="538"/>
        <end position="564"/>
    </location>
</feature>
<feature type="compositionally biased region" description="Gly residues" evidence="5">
    <location>
        <begin position="2137"/>
        <end position="2147"/>
    </location>
</feature>
<feature type="region of interest" description="Disordered" evidence="5">
    <location>
        <begin position="1672"/>
        <end position="1693"/>
    </location>
</feature>
<keyword evidence="9" id="KW-1185">Reference proteome</keyword>
<feature type="compositionally biased region" description="Gly residues" evidence="5">
    <location>
        <begin position="2096"/>
        <end position="2105"/>
    </location>
</feature>
<feature type="compositionally biased region" description="Low complexity" evidence="5">
    <location>
        <begin position="622"/>
        <end position="639"/>
    </location>
</feature>
<feature type="coiled-coil region" evidence="4">
    <location>
        <begin position="776"/>
        <end position="844"/>
    </location>
</feature>
<evidence type="ECO:0000256" key="4">
    <source>
        <dbReference type="SAM" id="Coils"/>
    </source>
</evidence>
<dbReference type="EMBL" id="JAZDUA010000338">
    <property type="protein sequence ID" value="KAK7794318.1"/>
    <property type="molecule type" value="Genomic_DNA"/>
</dbReference>
<dbReference type="GO" id="GO:0017056">
    <property type="term" value="F:structural constituent of nuclear pore"/>
    <property type="evidence" value="ECO:0007669"/>
    <property type="project" value="TreeGrafter"/>
</dbReference>
<sequence length="2171" mass="226025">MSVTTPSGPREIQDFQFKLICRLHVFDQKDGEYQGSYNLVATASKFGLLFVGSGKHLQAILLHRVLEMENPTDHKSPRGASHGGNEVRNYPRRELLLPDPITNLQVNCDQSLLAIAVTKGGCSHALIYDVTSFYGKTINLVKEVRLSTSPDAHLLELSWNPGIANVLACCHSNGTVGVYEFKNGGVDINTLPPEAQATCFSWSPKGKQLVVGSLNGSLTQYKPDLKAVKNIPPPTIFENLASVVNVLWISNYQFAAVYRDSINELERPSLIIVNAPKTGGFTFVNYEDICYSSGELRKPQFYLLHQPNWNVLVVGSANSMEVGVLGLTADQLTWEQWLQEDASRAELPLTASKEETFPLGIGLDTSTQKQLPWGENQFLPPMPVLTLLSHRGVLCLFYVINTLPNAPLVCTPPEKLPEESLLVHFVTTAVNNEQNSTFQEPVSSQQDISTPQPTKPAEWSTPSGVVDVNRMGLRVNLAERFENISPQHQGVVKSFSFAPNEPPKIPVDSSTSDLSASLKVNAKPASIPGTGSLFPGLGTQQPFSISKSNENSSATSTVATPQGNTTFNFTVPAATSTPNLHGVKLPQTQQLNQPALSQKQDSTTLSVQQLPQQQIVRPPFYPSSSQQQQYQQLPPSQQSPQLAQMLLLPQHLQLPQQSQPQPLQQTLSQGQQLIQQRPALQKPIQQTENSLSASKPLTNLFGNLGDIKALSNVDNSQTGKAETKIVSAPASATTPAPATATATATAIATATATATGDGSGDSEGAKQTIINSEVLYLAIQEEMNHFESEMAELKANLVKLSVEVGTPDEKTQLRMKVDAMNNFCQELQEATNALCSEVRALKAEMVESLAWAEDARSRAVQQNDPCWLQVVRSQELDPVSARYLGNVKQLSYYVETQLCQADRSLELQWANFQESCRDKIKGRLYIPSLEAVYQAMVLQSNILLKQKANVKRIMERTAKHKMTKGDSLSVLKTSIASVQSKSDTDLAVLAENLLQMRLEASGATGVGEDISDIMAAGRYSIVASMNRKLTPEKQTILREFLTQGPVRHIRPVKPSSNALKNLALVDKDFKSSESKPLKCVSETSPLGHLDKMVARMGSENVNGLKTSLLSSVPQRNTGVSPKENQRTISIDRQNPGDLFGHIAKSVVTKFKEPDSSPSDSIQIISANEETTKNLENQQSHSDNSIMVFNSPAANKQAFSSSSSLPPSSGAPLSKSKPMPNFSFSLSNPSASQLGEGFSKNNSASNFNFQVPSTTIVTSTVTGPVSTDPSIFGGIANKLSTFSFFPSSTTSTTSAPVKFFGNSESSAKEPAIGTTPKAFSFGSLSVSTTPTPVSGSSQVFSDKTISVHINATTSATSLTAKATQAPSILGNSGADFSFSAPSTAVSSQSASNTVKSIFGEVQSKAVSETAIPDSSSQSVTNKSSMPTLNLFGSGSSLTITSVNPSANTQASTKPASIFSSGLKNTQGTGDFSLGQLDTALSLPSSNKDDAEKLEQTISTSAPKNASSTSTVTSSVSSKSFSFTLPTVSTSSATFVGTKSPDENEKNKSQTTTAPVSFFGQPVCSPSSFNQSATNIFGQKTTSSIFGGSTNSVVSSSNEDKTAVAATATITSVSSSTTTATITSSTNVEPIVTTASLDNAAASAAETTTAEATSASLPNNSVSLFSGSALVSSLPSPDATETTSNPTTSVVTTSNTPSLFGNSAASTPLFGNTSTSSTSVFGGATTASSPVFGSATNFFGQTSTTSSSIFKPQGIATITSGFGQAATATATTTTTTTTTSTATTTGSIFGQAATSTNSIFGQAAAAAATTSSIFGQPSTSTTTVFGQPPASTTASVFGQQPSSTSSSSIFGQPTTSTGSVFGQPAATTATSLFGQTASTAASVFGQSAAAPSAAATTTSAFGSGSSASSIFGQPASTASTNVFGQPSTTPSSAFGGSSTVFGQTTGTFMGGGTQPAFGANATFGQSGGSLFGQSSGTNFATSGGSIFGGGSTFGKTGNLFQPTTGGSIFGGGSSSAGTTGGAFSAPQGQSIAESGFGSPTSFGQQNKPGGFGSPPAFGQASGGSGFGSSPTFGGAPTFGGSPIFGSPNRVFGSPASPSGGGMFGGGNTPQQPTTFENLANQNTMTFGNLASGQSPTFGSSGGSLFGGAGTSQPQAPAFQNTPSFGGSSFSSWR</sequence>
<evidence type="ECO:0000256" key="5">
    <source>
        <dbReference type="SAM" id="MobiDB-lite"/>
    </source>
</evidence>
<feature type="compositionally biased region" description="Polar residues" evidence="5">
    <location>
        <begin position="590"/>
        <end position="615"/>
    </location>
</feature>
<protein>
    <recommendedName>
        <fullName evidence="6">Nucleoporin Nup159/Nup146 N-terminal domain-containing protein</fullName>
    </recommendedName>
</protein>
<evidence type="ECO:0000256" key="2">
    <source>
        <dbReference type="ARBA" id="ARBA00022448"/>
    </source>
</evidence>
<dbReference type="PANTHER" id="PTHR23193">
    <property type="entry name" value="NUCLEAR PORE COMPLEX PROTEIN NUP"/>
    <property type="match status" value="1"/>
</dbReference>